<protein>
    <submittedName>
        <fullName evidence="1">Uncharacterized protein</fullName>
    </submittedName>
</protein>
<sequence length="45" mass="5127">MTIPHRVTQDLMLYRIPTDLEELMRILPGILKPSNFVAPSALTSF</sequence>
<dbReference type="AlphaFoldDB" id="A0AA43GRE1"/>
<keyword evidence="2" id="KW-1185">Reference proteome</keyword>
<dbReference type="Proteomes" id="UP001159387">
    <property type="component" value="Unassembled WGS sequence"/>
</dbReference>
<dbReference type="RefSeq" id="WP_280654249.1">
    <property type="nucleotide sequence ID" value="NZ_JANQDH010000047.1"/>
</dbReference>
<gene>
    <name evidence="1" type="ORF">NWP17_07305</name>
</gene>
<evidence type="ECO:0000313" key="2">
    <source>
        <dbReference type="Proteomes" id="UP001159387"/>
    </source>
</evidence>
<reference evidence="1 2" key="1">
    <citation type="journal article" date="2023" name="J. Phycol.">
        <title>Chrysosporum ovalisporum is synonymous with the true-branching cyanobacterium Umezakia natans (Nostocales/Aphanizomenonaceae).</title>
        <authorList>
            <person name="McGregor G.B."/>
            <person name="Sendall B.C."/>
            <person name="Niiyama Y."/>
            <person name="Tuji A."/>
            <person name="Willis A."/>
        </authorList>
    </citation>
    <scope>NUCLEOTIDE SEQUENCE [LARGE SCALE GENOMIC DNA]</scope>
    <source>
        <strain evidence="1 2">ANA360D</strain>
    </source>
</reference>
<dbReference type="EMBL" id="JANQDH010000047">
    <property type="protein sequence ID" value="MDH6060244.1"/>
    <property type="molecule type" value="Genomic_DNA"/>
</dbReference>
<proteinExistence type="predicted"/>
<evidence type="ECO:0000313" key="1">
    <source>
        <dbReference type="EMBL" id="MDH6060244.1"/>
    </source>
</evidence>
<comment type="caution">
    <text evidence="1">The sequence shown here is derived from an EMBL/GenBank/DDBJ whole genome shotgun (WGS) entry which is preliminary data.</text>
</comment>
<accession>A0AA43GRE1</accession>
<name>A0AA43GRE1_9CYAN</name>
<organism evidence="1 2">
    <name type="scientific">Chrysosporum bergii ANA360D</name>
    <dbReference type="NCBI Taxonomy" id="617107"/>
    <lineage>
        <taxon>Bacteria</taxon>
        <taxon>Bacillati</taxon>
        <taxon>Cyanobacteriota</taxon>
        <taxon>Cyanophyceae</taxon>
        <taxon>Nostocales</taxon>
        <taxon>Nodulariaceae</taxon>
        <taxon>Chrysosporum</taxon>
    </lineage>
</organism>